<dbReference type="GO" id="GO:0032259">
    <property type="term" value="P:methylation"/>
    <property type="evidence" value="ECO:0007669"/>
    <property type="project" value="UniProtKB-KW"/>
</dbReference>
<evidence type="ECO:0000313" key="2">
    <source>
        <dbReference type="EMBL" id="MBK4723174.1"/>
    </source>
</evidence>
<proteinExistence type="predicted"/>
<dbReference type="PANTHER" id="PTHR44068:SF11">
    <property type="entry name" value="GERANYL DIPHOSPHATE 2-C-METHYLTRANSFERASE"/>
    <property type="match status" value="1"/>
</dbReference>
<name>A0ABS1I7Z5_9PROT</name>
<keyword evidence="2" id="KW-0489">Methyltransferase</keyword>
<keyword evidence="3" id="KW-1185">Reference proteome</keyword>
<dbReference type="InterPro" id="IPR050447">
    <property type="entry name" value="Erg6_SMT_methyltransf"/>
</dbReference>
<keyword evidence="2" id="KW-0808">Transferase</keyword>
<dbReference type="SUPFAM" id="SSF53335">
    <property type="entry name" value="S-adenosyl-L-methionine-dependent methyltransferases"/>
    <property type="match status" value="1"/>
</dbReference>
<evidence type="ECO:0000313" key="3">
    <source>
        <dbReference type="Proteomes" id="UP000654452"/>
    </source>
</evidence>
<organism evidence="2 3">
    <name type="scientific">Azospirillum aestuarii</name>
    <dbReference type="NCBI Taxonomy" id="2802052"/>
    <lineage>
        <taxon>Bacteria</taxon>
        <taxon>Pseudomonadati</taxon>
        <taxon>Pseudomonadota</taxon>
        <taxon>Alphaproteobacteria</taxon>
        <taxon>Rhodospirillales</taxon>
        <taxon>Azospirillaceae</taxon>
        <taxon>Azospirillum</taxon>
    </lineage>
</organism>
<dbReference type="PANTHER" id="PTHR44068">
    <property type="entry name" value="ZGC:194242"/>
    <property type="match status" value="1"/>
</dbReference>
<sequence>MAELDFINALHSGTKRDYVARVVEHDKAECATVAKRWGAEYWDGPRQFGYGGYRYDGRWRPVAEAMARHYGLRPGHRILDVGCGKAHLLYEFTQAVPGIEVVGLDVSDYGIAHAKEEVRPFLEVGLAQQLPFADASFDFVVSLNALHNLHLPDLFAAVREIQRVGRRPAKYILVESYRNEREKANLLYWQLTCEAFFTPQEWAWIYRECGYDGDHGFIVFE</sequence>
<feature type="domain" description="Methyltransferase" evidence="1">
    <location>
        <begin position="78"/>
        <end position="164"/>
    </location>
</feature>
<dbReference type="Proteomes" id="UP000654452">
    <property type="component" value="Unassembled WGS sequence"/>
</dbReference>
<protein>
    <submittedName>
        <fullName evidence="2">Class I SAM-dependent methyltransferase</fullName>
    </submittedName>
</protein>
<dbReference type="GO" id="GO:0008168">
    <property type="term" value="F:methyltransferase activity"/>
    <property type="evidence" value="ECO:0007669"/>
    <property type="project" value="UniProtKB-KW"/>
</dbReference>
<dbReference type="CDD" id="cd02440">
    <property type="entry name" value="AdoMet_MTases"/>
    <property type="match status" value="1"/>
</dbReference>
<accession>A0ABS1I7Z5</accession>
<evidence type="ECO:0000259" key="1">
    <source>
        <dbReference type="Pfam" id="PF13649"/>
    </source>
</evidence>
<dbReference type="Gene3D" id="3.40.50.150">
    <property type="entry name" value="Vaccinia Virus protein VP39"/>
    <property type="match status" value="1"/>
</dbReference>
<dbReference type="EMBL" id="JAEPIV010000043">
    <property type="protein sequence ID" value="MBK4723174.1"/>
    <property type="molecule type" value="Genomic_DNA"/>
</dbReference>
<dbReference type="Pfam" id="PF13649">
    <property type="entry name" value="Methyltransf_25"/>
    <property type="match status" value="1"/>
</dbReference>
<dbReference type="InterPro" id="IPR041698">
    <property type="entry name" value="Methyltransf_25"/>
</dbReference>
<comment type="caution">
    <text evidence="2">The sequence shown here is derived from an EMBL/GenBank/DDBJ whole genome shotgun (WGS) entry which is preliminary data.</text>
</comment>
<dbReference type="RefSeq" id="WP_200487580.1">
    <property type="nucleotide sequence ID" value="NZ_JAEPIV010000043.1"/>
</dbReference>
<gene>
    <name evidence="2" type="ORF">JJL56_30430</name>
</gene>
<dbReference type="InterPro" id="IPR029063">
    <property type="entry name" value="SAM-dependent_MTases_sf"/>
</dbReference>
<reference evidence="2 3" key="1">
    <citation type="submission" date="2021-01" db="EMBL/GenBank/DDBJ databases">
        <title>Azospirillum sp. YIM DDC1 draft genome.</title>
        <authorList>
            <person name="Wang Y.-X."/>
        </authorList>
    </citation>
    <scope>NUCLEOTIDE SEQUENCE [LARGE SCALE GENOMIC DNA]</scope>
    <source>
        <strain evidence="2 3">YIM DDC1</strain>
    </source>
</reference>